<evidence type="ECO:0000313" key="3">
    <source>
        <dbReference type="Proteomes" id="UP001564760"/>
    </source>
</evidence>
<reference evidence="2 3" key="1">
    <citation type="submission" date="2024-08" db="EMBL/GenBank/DDBJ databases">
        <title>Mycobacterium servetensis sp. nov., a novel rapid-growing mycobacterial species recovered from a human patient in Zaragoza, Spain.</title>
        <authorList>
            <person name="Tristancho-Baro A.I."/>
            <person name="Buenestado-Serrano S."/>
            <person name="Garcia De Viedma D."/>
            <person name="Milagro-Beamonte A."/>
            <person name="Burillo N."/>
            <person name="Sanz S."/>
            <person name="Lopez-Calleja A.I."/>
            <person name="Penas-Utrilla D."/>
            <person name="Guardingo M."/>
            <person name="Garcia M.J."/>
            <person name="Vinuelas-Bayon J."/>
        </authorList>
    </citation>
    <scope>NUCLEOTIDE SEQUENCE [LARGE SCALE GENOMIC DNA]</scope>
    <source>
        <strain evidence="3">HUMS_12744610</strain>
    </source>
</reference>
<comment type="caution">
    <text evidence="2">The sequence shown here is derived from an EMBL/GenBank/DDBJ whole genome shotgun (WGS) entry which is preliminary data.</text>
</comment>
<keyword evidence="3" id="KW-1185">Reference proteome</keyword>
<protein>
    <submittedName>
        <fullName evidence="2">Uncharacterized protein</fullName>
    </submittedName>
</protein>
<feature type="region of interest" description="Disordered" evidence="1">
    <location>
        <begin position="1"/>
        <end position="34"/>
    </location>
</feature>
<dbReference type="Proteomes" id="UP001564760">
    <property type="component" value="Unassembled WGS sequence"/>
</dbReference>
<dbReference type="EMBL" id="JBGEDP010000002">
    <property type="protein sequence ID" value="MEY8018793.1"/>
    <property type="molecule type" value="Genomic_DNA"/>
</dbReference>
<name>A0ABV4CD87_9MYCO</name>
<organism evidence="2 3">
    <name type="scientific">Mycobacterium servetii</name>
    <dbReference type="NCBI Taxonomy" id="3237418"/>
    <lineage>
        <taxon>Bacteria</taxon>
        <taxon>Bacillati</taxon>
        <taxon>Actinomycetota</taxon>
        <taxon>Actinomycetes</taxon>
        <taxon>Mycobacteriales</taxon>
        <taxon>Mycobacteriaceae</taxon>
        <taxon>Mycobacterium</taxon>
    </lineage>
</organism>
<proteinExistence type="predicted"/>
<evidence type="ECO:0000256" key="1">
    <source>
        <dbReference type="SAM" id="MobiDB-lite"/>
    </source>
</evidence>
<accession>A0ABV4CD87</accession>
<gene>
    <name evidence="2" type="ORF">AB8998_29390</name>
</gene>
<evidence type="ECO:0000313" key="2">
    <source>
        <dbReference type="EMBL" id="MEY8018793.1"/>
    </source>
</evidence>
<sequence length="95" mass="9791">MAIRGDTTAGAQAAHSVSMHLPTDTPEAPTGSDTKSAAIAAAIKAMGETWKTEVGTFNTSVDQLRQGIKDAADRITAADQQGAATVNQSGETRYV</sequence>
<dbReference type="RefSeq" id="WP_369741863.1">
    <property type="nucleotide sequence ID" value="NZ_JBGEDP010000002.1"/>
</dbReference>